<evidence type="ECO:0000256" key="1">
    <source>
        <dbReference type="SAM" id="Phobius"/>
    </source>
</evidence>
<dbReference type="AlphaFoldDB" id="A0A2R6ABY8"/>
<proteinExistence type="predicted"/>
<dbReference type="EMBL" id="NEXD01000091">
    <property type="protein sequence ID" value="PSN83924.1"/>
    <property type="molecule type" value="Genomic_DNA"/>
</dbReference>
<accession>A0A2R6ABY8</accession>
<gene>
    <name evidence="2" type="ORF">B9Q02_10055</name>
</gene>
<sequence length="198" mass="20721">MWTIDVNMSQKSGKVLGTVLVVSMLSLLLFLVGSTWFVSAYGAGETWQLGFAGTGSLFGAGFGFWGWCTFTGQSSGSVGDCQISQYLHMGNGQNIQCETHFDITGWTAQTGVLTIFTGAPDFFVNSGTITVNPASATQTCALFLSAAGFNVVVTAPGTLTINGPSDMALPAAPGHYSLSGMTLEGVSYTELQIQVSQK</sequence>
<dbReference type="Proteomes" id="UP000240569">
    <property type="component" value="Unassembled WGS sequence"/>
</dbReference>
<reference evidence="2 3" key="1">
    <citation type="submission" date="2017-04" db="EMBL/GenBank/DDBJ databases">
        <title>Novel microbial lineages endemic to geothermal iron-oxide mats fill important gaps in the evolutionary history of Archaea.</title>
        <authorList>
            <person name="Jay Z.J."/>
            <person name="Beam J.P."/>
            <person name="Dlakic M."/>
            <person name="Rusch D.B."/>
            <person name="Kozubal M.A."/>
            <person name="Inskeep W.P."/>
        </authorList>
    </citation>
    <scope>NUCLEOTIDE SEQUENCE [LARGE SCALE GENOMIC DNA]</scope>
    <source>
        <strain evidence="2">BE_D</strain>
    </source>
</reference>
<organism evidence="2 3">
    <name type="scientific">Candidatus Marsarchaeota G1 archaeon BE_D</name>
    <dbReference type="NCBI Taxonomy" id="1978156"/>
    <lineage>
        <taxon>Archaea</taxon>
        <taxon>Candidatus Marsarchaeota</taxon>
        <taxon>Candidatus Marsarchaeota group 1</taxon>
    </lineage>
</organism>
<name>A0A2R6ABY8_9ARCH</name>
<keyword evidence="1" id="KW-1133">Transmembrane helix</keyword>
<evidence type="ECO:0000313" key="2">
    <source>
        <dbReference type="EMBL" id="PSN83924.1"/>
    </source>
</evidence>
<feature type="transmembrane region" description="Helical" evidence="1">
    <location>
        <begin position="15"/>
        <end position="37"/>
    </location>
</feature>
<comment type="caution">
    <text evidence="2">The sequence shown here is derived from an EMBL/GenBank/DDBJ whole genome shotgun (WGS) entry which is preliminary data.</text>
</comment>
<feature type="transmembrane region" description="Helical" evidence="1">
    <location>
        <begin position="49"/>
        <end position="67"/>
    </location>
</feature>
<evidence type="ECO:0000313" key="3">
    <source>
        <dbReference type="Proteomes" id="UP000240569"/>
    </source>
</evidence>
<keyword evidence="1" id="KW-0812">Transmembrane</keyword>
<keyword evidence="1" id="KW-0472">Membrane</keyword>
<protein>
    <submittedName>
        <fullName evidence="2">Uncharacterized protein</fullName>
    </submittedName>
</protein>